<comment type="caution">
    <text evidence="3">The sequence shown here is derived from an EMBL/GenBank/DDBJ whole genome shotgun (WGS) entry which is preliminary data.</text>
</comment>
<dbReference type="Proteomes" id="UP000616724">
    <property type="component" value="Unassembled WGS sequence"/>
</dbReference>
<dbReference type="SUPFAM" id="SSF56529">
    <property type="entry name" value="FAH"/>
    <property type="match status" value="1"/>
</dbReference>
<dbReference type="Gene3D" id="3.90.850.10">
    <property type="entry name" value="Fumarylacetoacetase-like, C-terminal domain"/>
    <property type="match status" value="1"/>
</dbReference>
<name>A0A8J3W4B5_9ACTN</name>
<dbReference type="GO" id="GO:0005737">
    <property type="term" value="C:cytoplasm"/>
    <property type="evidence" value="ECO:0007669"/>
    <property type="project" value="TreeGrafter"/>
</dbReference>
<evidence type="ECO:0000313" key="3">
    <source>
        <dbReference type="EMBL" id="GIH75602.1"/>
    </source>
</evidence>
<dbReference type="InterPro" id="IPR011234">
    <property type="entry name" value="Fumarylacetoacetase-like_C"/>
</dbReference>
<protein>
    <submittedName>
        <fullName evidence="3">2-keto-4-pentenoate hydratase</fullName>
    </submittedName>
</protein>
<dbReference type="PANTHER" id="PTHR30143:SF0">
    <property type="entry name" value="2-KETO-4-PENTENOATE HYDRATASE"/>
    <property type="match status" value="1"/>
</dbReference>
<dbReference type="GO" id="GO:0008684">
    <property type="term" value="F:2-oxopent-4-enoate hydratase activity"/>
    <property type="evidence" value="ECO:0007669"/>
    <property type="project" value="TreeGrafter"/>
</dbReference>
<evidence type="ECO:0000256" key="1">
    <source>
        <dbReference type="ARBA" id="ARBA00023239"/>
    </source>
</evidence>
<keyword evidence="4" id="KW-1185">Reference proteome</keyword>
<reference evidence="3 4" key="1">
    <citation type="submission" date="2021-01" db="EMBL/GenBank/DDBJ databases">
        <title>Whole genome shotgun sequence of Planobispora longispora NBRC 13918.</title>
        <authorList>
            <person name="Komaki H."/>
            <person name="Tamura T."/>
        </authorList>
    </citation>
    <scope>NUCLEOTIDE SEQUENCE [LARGE SCALE GENOMIC DNA]</scope>
    <source>
        <strain evidence="3 4">NBRC 13918</strain>
    </source>
</reference>
<accession>A0A8J3W4B5</accession>
<evidence type="ECO:0000313" key="4">
    <source>
        <dbReference type="Proteomes" id="UP000616724"/>
    </source>
</evidence>
<keyword evidence="1" id="KW-0456">Lyase</keyword>
<dbReference type="AlphaFoldDB" id="A0A8J3W4B5"/>
<sequence length="266" mass="27741">MTDEWSEAVDVFTEAADRLLEAARSGKPCPPVRETLPGRTAETGYAVQAINTRRALAEGRRLVGRKIGLTSAAVQRQLGVDSPDFGMLFADMAHLDGLPVPTGRFLQPRAEAEIALVLGADLTGGPFTVADVIRAVDFVLPAIEIVDSRIAGWDITLVDTIADNASSGAFVLGATPTPLTGLDLRLAGMTMNRRGQEVSTGAGAACLGNPLNAAVWLANALDGTDFPLRAGDIVLTGALGPVVEVEPGDVFEAHIDGVGSVRAVFE</sequence>
<organism evidence="3 4">
    <name type="scientific">Planobispora longispora</name>
    <dbReference type="NCBI Taxonomy" id="28887"/>
    <lineage>
        <taxon>Bacteria</taxon>
        <taxon>Bacillati</taxon>
        <taxon>Actinomycetota</taxon>
        <taxon>Actinomycetes</taxon>
        <taxon>Streptosporangiales</taxon>
        <taxon>Streptosporangiaceae</taxon>
        <taxon>Planobispora</taxon>
    </lineage>
</organism>
<evidence type="ECO:0000259" key="2">
    <source>
        <dbReference type="Pfam" id="PF01557"/>
    </source>
</evidence>
<feature type="domain" description="Fumarylacetoacetase-like C-terminal" evidence="2">
    <location>
        <begin position="85"/>
        <end position="263"/>
    </location>
</feature>
<dbReference type="Pfam" id="PF01557">
    <property type="entry name" value="FAA_hydrolase"/>
    <property type="match status" value="1"/>
</dbReference>
<dbReference type="EMBL" id="BOOH01000017">
    <property type="protein sequence ID" value="GIH75602.1"/>
    <property type="molecule type" value="Genomic_DNA"/>
</dbReference>
<dbReference type="PANTHER" id="PTHR30143">
    <property type="entry name" value="ACID HYDRATASE"/>
    <property type="match status" value="1"/>
</dbReference>
<gene>
    <name evidence="3" type="primary">mhpD</name>
    <name evidence="3" type="ORF">Plo01_20310</name>
</gene>
<dbReference type="InterPro" id="IPR050772">
    <property type="entry name" value="Hydratase-Decarb/MhpD_sf"/>
</dbReference>
<dbReference type="InterPro" id="IPR036663">
    <property type="entry name" value="Fumarylacetoacetase_C_sf"/>
</dbReference>
<proteinExistence type="predicted"/>
<dbReference type="RefSeq" id="WP_203890275.1">
    <property type="nucleotide sequence ID" value="NZ_BOOH01000017.1"/>
</dbReference>